<dbReference type="Pfam" id="PF00440">
    <property type="entry name" value="TetR_N"/>
    <property type="match status" value="1"/>
</dbReference>
<evidence type="ECO:0000259" key="3">
    <source>
        <dbReference type="PROSITE" id="PS50977"/>
    </source>
</evidence>
<dbReference type="InterPro" id="IPR023772">
    <property type="entry name" value="DNA-bd_HTH_TetR-type_CS"/>
</dbReference>
<reference evidence="5" key="1">
    <citation type="submission" date="2016-11" db="EMBL/GenBank/DDBJ databases">
        <authorList>
            <person name="Varghese N."/>
            <person name="Submissions S."/>
        </authorList>
    </citation>
    <scope>NUCLEOTIDE SEQUENCE [LARGE SCALE GENOMIC DNA]</scope>
    <source>
        <strain evidence="5">DSM 26134</strain>
    </source>
</reference>
<accession>A0A1M6V680</accession>
<dbReference type="Pfam" id="PF22604">
    <property type="entry name" value="TetR_HI_0893_C"/>
    <property type="match status" value="1"/>
</dbReference>
<dbReference type="RefSeq" id="WP_084190636.1">
    <property type="nucleotide sequence ID" value="NZ_FRAA01000008.1"/>
</dbReference>
<dbReference type="GO" id="GO:0003677">
    <property type="term" value="F:DNA binding"/>
    <property type="evidence" value="ECO:0007669"/>
    <property type="project" value="UniProtKB-UniRule"/>
</dbReference>
<dbReference type="PRINTS" id="PR00455">
    <property type="entry name" value="HTHTETR"/>
</dbReference>
<dbReference type="InterPro" id="IPR009057">
    <property type="entry name" value="Homeodomain-like_sf"/>
</dbReference>
<evidence type="ECO:0000256" key="1">
    <source>
        <dbReference type="ARBA" id="ARBA00023125"/>
    </source>
</evidence>
<dbReference type="PROSITE" id="PS01081">
    <property type="entry name" value="HTH_TETR_1"/>
    <property type="match status" value="1"/>
</dbReference>
<dbReference type="AlphaFoldDB" id="A0A1M6V680"/>
<keyword evidence="1 2" id="KW-0238">DNA-binding</keyword>
<evidence type="ECO:0000256" key="2">
    <source>
        <dbReference type="PROSITE-ProRule" id="PRU00335"/>
    </source>
</evidence>
<dbReference type="PANTHER" id="PTHR43479:SF11">
    <property type="entry name" value="ACREF_ENVCD OPERON REPRESSOR-RELATED"/>
    <property type="match status" value="1"/>
</dbReference>
<evidence type="ECO:0000313" key="4">
    <source>
        <dbReference type="EMBL" id="SHK76846.1"/>
    </source>
</evidence>
<dbReference type="SUPFAM" id="SSF46689">
    <property type="entry name" value="Homeodomain-like"/>
    <property type="match status" value="1"/>
</dbReference>
<dbReference type="InterPro" id="IPR001647">
    <property type="entry name" value="HTH_TetR"/>
</dbReference>
<keyword evidence="5" id="KW-1185">Reference proteome</keyword>
<dbReference type="InterPro" id="IPR054422">
    <property type="entry name" value="TetR-like_HI_0893_C"/>
</dbReference>
<dbReference type="PANTHER" id="PTHR43479">
    <property type="entry name" value="ACREF/ENVCD OPERON REPRESSOR-RELATED"/>
    <property type="match status" value="1"/>
</dbReference>
<feature type="domain" description="HTH tetR-type" evidence="3">
    <location>
        <begin position="2"/>
        <end position="62"/>
    </location>
</feature>
<feature type="DNA-binding region" description="H-T-H motif" evidence="2">
    <location>
        <begin position="25"/>
        <end position="44"/>
    </location>
</feature>
<dbReference type="InterPro" id="IPR050624">
    <property type="entry name" value="HTH-type_Tx_Regulator"/>
</dbReference>
<sequence length="184" mass="21421">MVEKKQAIFDSALELINECGFHGTSMSQLAKHAGVAAGTIYHYFESKEAMICALHTDIVDKLLESLTTSDDKNLSFKERFEKRWKCIYQFHIDRPHVLRFYEQFVNSPFYFNYPKRKEIQLYFSAFFQEGISQGIIIDKNPELISGLFFGSVISALKMKFYRKVDIDGSDLNDIIDMQWKGMII</sequence>
<dbReference type="Proteomes" id="UP000184474">
    <property type="component" value="Unassembled WGS sequence"/>
</dbReference>
<dbReference type="STRING" id="156994.SAMN04488028_108132"/>
<gene>
    <name evidence="4" type="ORF">SAMN04488028_108132</name>
</gene>
<dbReference type="EMBL" id="FRAA01000008">
    <property type="protein sequence ID" value="SHK76846.1"/>
    <property type="molecule type" value="Genomic_DNA"/>
</dbReference>
<name>A0A1M6V680_REIAG</name>
<proteinExistence type="predicted"/>
<evidence type="ECO:0000313" key="5">
    <source>
        <dbReference type="Proteomes" id="UP000184474"/>
    </source>
</evidence>
<dbReference type="PROSITE" id="PS50977">
    <property type="entry name" value="HTH_TETR_2"/>
    <property type="match status" value="1"/>
</dbReference>
<dbReference type="Gene3D" id="1.10.357.10">
    <property type="entry name" value="Tetracycline Repressor, domain 2"/>
    <property type="match status" value="1"/>
</dbReference>
<organism evidence="4 5">
    <name type="scientific">Reichenbachiella agariperforans</name>
    <dbReference type="NCBI Taxonomy" id="156994"/>
    <lineage>
        <taxon>Bacteria</taxon>
        <taxon>Pseudomonadati</taxon>
        <taxon>Bacteroidota</taxon>
        <taxon>Cytophagia</taxon>
        <taxon>Cytophagales</taxon>
        <taxon>Reichenbachiellaceae</taxon>
        <taxon>Reichenbachiella</taxon>
    </lineage>
</organism>
<protein>
    <submittedName>
        <fullName evidence="4">Transcriptional regulator, TetR family</fullName>
    </submittedName>
</protein>